<keyword evidence="1" id="KW-1133">Transmembrane helix</keyword>
<sequence>MFFGIVIIGGLHGLVFLPVVLSIIGPPLNNRKMREILISEGYYHANTTKTAASESRHVTSTFLEPNKDLSVHQKLFSSVSNDEL</sequence>
<keyword evidence="2" id="KW-1185">Reference proteome</keyword>
<evidence type="ECO:0000313" key="3">
    <source>
        <dbReference type="WBParaSite" id="PDA_v2.g23777.t1"/>
    </source>
</evidence>
<dbReference type="WBParaSite" id="PDA_v2.g23777.t1">
    <property type="protein sequence ID" value="PDA_v2.g23777.t1"/>
    <property type="gene ID" value="PDA_v2.g23777"/>
</dbReference>
<dbReference type="AlphaFoldDB" id="A0A914Q9E4"/>
<keyword evidence="1" id="KW-0472">Membrane</keyword>
<name>A0A914Q9E4_9BILA</name>
<protein>
    <submittedName>
        <fullName evidence="3">Uncharacterized protein</fullName>
    </submittedName>
</protein>
<reference evidence="3" key="1">
    <citation type="submission" date="2022-11" db="UniProtKB">
        <authorList>
            <consortium name="WormBaseParasite"/>
        </authorList>
    </citation>
    <scope>IDENTIFICATION</scope>
</reference>
<organism evidence="2 3">
    <name type="scientific">Panagrolaimus davidi</name>
    <dbReference type="NCBI Taxonomy" id="227884"/>
    <lineage>
        <taxon>Eukaryota</taxon>
        <taxon>Metazoa</taxon>
        <taxon>Ecdysozoa</taxon>
        <taxon>Nematoda</taxon>
        <taxon>Chromadorea</taxon>
        <taxon>Rhabditida</taxon>
        <taxon>Tylenchina</taxon>
        <taxon>Panagrolaimomorpha</taxon>
        <taxon>Panagrolaimoidea</taxon>
        <taxon>Panagrolaimidae</taxon>
        <taxon>Panagrolaimus</taxon>
    </lineage>
</organism>
<keyword evidence="1" id="KW-0812">Transmembrane</keyword>
<feature type="transmembrane region" description="Helical" evidence="1">
    <location>
        <begin position="6"/>
        <end position="24"/>
    </location>
</feature>
<proteinExistence type="predicted"/>
<accession>A0A914Q9E4</accession>
<dbReference type="Proteomes" id="UP000887578">
    <property type="component" value="Unplaced"/>
</dbReference>
<evidence type="ECO:0000313" key="2">
    <source>
        <dbReference type="Proteomes" id="UP000887578"/>
    </source>
</evidence>
<evidence type="ECO:0000256" key="1">
    <source>
        <dbReference type="SAM" id="Phobius"/>
    </source>
</evidence>